<keyword evidence="9" id="KW-1185">Reference proteome</keyword>
<dbReference type="SUPFAM" id="SSF90123">
    <property type="entry name" value="ABC transporter transmembrane region"/>
    <property type="match status" value="1"/>
</dbReference>
<reference evidence="8" key="1">
    <citation type="journal article" date="2023" name="Insect Mol. Biol.">
        <title>Genome sequencing provides insights into the evolution of gene families encoding plant cell wall-degrading enzymes in longhorned beetles.</title>
        <authorList>
            <person name="Shin N.R."/>
            <person name="Okamura Y."/>
            <person name="Kirsch R."/>
            <person name="Pauchet Y."/>
        </authorList>
    </citation>
    <scope>NUCLEOTIDE SEQUENCE</scope>
    <source>
        <strain evidence="8">MMC_N1</strain>
    </source>
</reference>
<gene>
    <name evidence="8" type="ORF">NQ317_003762</name>
</gene>
<evidence type="ECO:0000256" key="6">
    <source>
        <dbReference type="SAM" id="Phobius"/>
    </source>
</evidence>
<evidence type="ECO:0000256" key="1">
    <source>
        <dbReference type="ARBA" id="ARBA00022692"/>
    </source>
</evidence>
<evidence type="ECO:0000313" key="9">
    <source>
        <dbReference type="Proteomes" id="UP001162164"/>
    </source>
</evidence>
<dbReference type="Gene3D" id="1.20.1560.10">
    <property type="entry name" value="ABC transporter type 1, transmembrane domain"/>
    <property type="match status" value="1"/>
</dbReference>
<organism evidence="8 9">
    <name type="scientific">Molorchus minor</name>
    <dbReference type="NCBI Taxonomy" id="1323400"/>
    <lineage>
        <taxon>Eukaryota</taxon>
        <taxon>Metazoa</taxon>
        <taxon>Ecdysozoa</taxon>
        <taxon>Arthropoda</taxon>
        <taxon>Hexapoda</taxon>
        <taxon>Insecta</taxon>
        <taxon>Pterygota</taxon>
        <taxon>Neoptera</taxon>
        <taxon>Endopterygota</taxon>
        <taxon>Coleoptera</taxon>
        <taxon>Polyphaga</taxon>
        <taxon>Cucujiformia</taxon>
        <taxon>Chrysomeloidea</taxon>
        <taxon>Cerambycidae</taxon>
        <taxon>Lamiinae</taxon>
        <taxon>Monochamini</taxon>
        <taxon>Molorchus</taxon>
    </lineage>
</organism>
<feature type="domain" description="ABC transporter" evidence="7">
    <location>
        <begin position="221"/>
        <end position="307"/>
    </location>
</feature>
<evidence type="ECO:0000256" key="5">
    <source>
        <dbReference type="ARBA" id="ARBA00023136"/>
    </source>
</evidence>
<protein>
    <recommendedName>
        <fullName evidence="7">ABC transporter domain-containing protein</fullName>
    </recommendedName>
</protein>
<sequence>MIVPWIIVVIIFNGFVMYFITKAYLSTVQKLKAFREILSNISARSPCFFPCYGKFFGIITIRSAKVENMTRDMFDYLQDQHSSTWYLFLICSQTFGYYLDILVTVFLAILTFQFLAFKDGSTLSGSVSLAITQASVLNGMVQAGIRFNTEVISNMVSVERILQYVNIDKEDDDNPSKPDLPKNWPGSGKIEFQNTALKYAPEESLVLKDFEYHRISRRKRTGAGKSSLIAAIFRLAPIEGKIIVDGVDISLLELKLLRSKISIIPQEPVLFSTSVRENLDPLQENDDEILWRVLEKNRYFNTEKRFCTHFKDCTVLTIAHRLNSVVDADNVLVMDHGRVVEYGHPHELLQQPDGYFVKMINESGVAEEEHLKIIANENFRKKSRK</sequence>
<feature type="transmembrane region" description="Helical" evidence="6">
    <location>
        <begin position="97"/>
        <end position="117"/>
    </location>
</feature>
<dbReference type="PANTHER" id="PTHR24223">
    <property type="entry name" value="ATP-BINDING CASSETTE SUB-FAMILY C"/>
    <property type="match status" value="1"/>
</dbReference>
<dbReference type="InterPro" id="IPR027417">
    <property type="entry name" value="P-loop_NTPase"/>
</dbReference>
<dbReference type="Gene3D" id="3.40.50.300">
    <property type="entry name" value="P-loop containing nucleotide triphosphate hydrolases"/>
    <property type="match status" value="2"/>
</dbReference>
<dbReference type="Pfam" id="PF00005">
    <property type="entry name" value="ABC_tran"/>
    <property type="match status" value="1"/>
</dbReference>
<keyword evidence="4 6" id="KW-1133">Transmembrane helix</keyword>
<feature type="transmembrane region" description="Helical" evidence="6">
    <location>
        <begin position="6"/>
        <end position="25"/>
    </location>
</feature>
<proteinExistence type="predicted"/>
<dbReference type="InterPro" id="IPR003439">
    <property type="entry name" value="ABC_transporter-like_ATP-bd"/>
</dbReference>
<evidence type="ECO:0000256" key="3">
    <source>
        <dbReference type="ARBA" id="ARBA00022840"/>
    </source>
</evidence>
<name>A0ABQ9JS43_9CUCU</name>
<comment type="caution">
    <text evidence="8">The sequence shown here is derived from an EMBL/GenBank/DDBJ whole genome shotgun (WGS) entry which is preliminary data.</text>
</comment>
<dbReference type="InterPro" id="IPR036640">
    <property type="entry name" value="ABC1_TM_sf"/>
</dbReference>
<dbReference type="PANTHER" id="PTHR24223:SF415">
    <property type="entry name" value="FI20190P1"/>
    <property type="match status" value="1"/>
</dbReference>
<keyword evidence="5 6" id="KW-0472">Membrane</keyword>
<keyword evidence="1 6" id="KW-0812">Transmembrane</keyword>
<evidence type="ECO:0000256" key="2">
    <source>
        <dbReference type="ARBA" id="ARBA00022741"/>
    </source>
</evidence>
<keyword evidence="3" id="KW-0067">ATP-binding</keyword>
<evidence type="ECO:0000256" key="4">
    <source>
        <dbReference type="ARBA" id="ARBA00022989"/>
    </source>
</evidence>
<keyword evidence="2" id="KW-0547">Nucleotide-binding</keyword>
<evidence type="ECO:0000259" key="7">
    <source>
        <dbReference type="Pfam" id="PF00005"/>
    </source>
</evidence>
<dbReference type="SUPFAM" id="SSF52540">
    <property type="entry name" value="P-loop containing nucleoside triphosphate hydrolases"/>
    <property type="match status" value="1"/>
</dbReference>
<accession>A0ABQ9JS43</accession>
<dbReference type="InterPro" id="IPR050173">
    <property type="entry name" value="ABC_transporter_C-like"/>
</dbReference>
<evidence type="ECO:0000313" key="8">
    <source>
        <dbReference type="EMBL" id="KAJ8980197.1"/>
    </source>
</evidence>
<dbReference type="EMBL" id="JAPWTJ010000276">
    <property type="protein sequence ID" value="KAJ8980197.1"/>
    <property type="molecule type" value="Genomic_DNA"/>
</dbReference>
<dbReference type="Proteomes" id="UP001162164">
    <property type="component" value="Unassembled WGS sequence"/>
</dbReference>